<evidence type="ECO:0000259" key="8">
    <source>
        <dbReference type="PROSITE" id="PS50011"/>
    </source>
</evidence>
<evidence type="ECO:0000256" key="4">
    <source>
        <dbReference type="ARBA" id="ARBA00022840"/>
    </source>
</evidence>
<dbReference type="PROSITE" id="PS50011">
    <property type="entry name" value="PROTEIN_KINASE_DOM"/>
    <property type="match status" value="1"/>
</dbReference>
<dbReference type="Pfam" id="PF00069">
    <property type="entry name" value="Pkinase"/>
    <property type="match status" value="1"/>
</dbReference>
<proteinExistence type="predicted"/>
<keyword evidence="1" id="KW-0808">Transferase</keyword>
<evidence type="ECO:0000256" key="7">
    <source>
        <dbReference type="SAM" id="Phobius"/>
    </source>
</evidence>
<feature type="transmembrane region" description="Helical" evidence="7">
    <location>
        <begin position="348"/>
        <end position="371"/>
    </location>
</feature>
<feature type="compositionally biased region" description="Pro residues" evidence="6">
    <location>
        <begin position="312"/>
        <end position="327"/>
    </location>
</feature>
<evidence type="ECO:0000256" key="1">
    <source>
        <dbReference type="ARBA" id="ARBA00022679"/>
    </source>
</evidence>
<keyword evidence="7" id="KW-1133">Transmembrane helix</keyword>
<feature type="region of interest" description="Disordered" evidence="6">
    <location>
        <begin position="290"/>
        <end position="343"/>
    </location>
</feature>
<dbReference type="Proteomes" id="UP000272400">
    <property type="component" value="Unassembled WGS sequence"/>
</dbReference>
<comment type="caution">
    <text evidence="9">The sequence shown here is derived from an EMBL/GenBank/DDBJ whole genome shotgun (WGS) entry which is preliminary data.</text>
</comment>
<dbReference type="InterPro" id="IPR017441">
    <property type="entry name" value="Protein_kinase_ATP_BS"/>
</dbReference>
<evidence type="ECO:0000313" key="9">
    <source>
        <dbReference type="EMBL" id="ROO86759.1"/>
    </source>
</evidence>
<dbReference type="InterPro" id="IPR000719">
    <property type="entry name" value="Prot_kinase_dom"/>
</dbReference>
<dbReference type="AlphaFoldDB" id="A0A3N1CZQ9"/>
<feature type="domain" description="Protein kinase" evidence="8">
    <location>
        <begin position="20"/>
        <end position="280"/>
    </location>
</feature>
<keyword evidence="4 5" id="KW-0067">ATP-binding</keyword>
<dbReference type="PROSITE" id="PS00108">
    <property type="entry name" value="PROTEIN_KINASE_ST"/>
    <property type="match status" value="1"/>
</dbReference>
<dbReference type="PANTHER" id="PTHR43289">
    <property type="entry name" value="MITOGEN-ACTIVATED PROTEIN KINASE KINASE KINASE 20-RELATED"/>
    <property type="match status" value="1"/>
</dbReference>
<feature type="binding site" evidence="5">
    <location>
        <position position="48"/>
    </location>
    <ligand>
        <name>ATP</name>
        <dbReference type="ChEBI" id="CHEBI:30616"/>
    </ligand>
</feature>
<dbReference type="SMART" id="SM00220">
    <property type="entry name" value="S_TKc"/>
    <property type="match status" value="1"/>
</dbReference>
<dbReference type="InterPro" id="IPR011009">
    <property type="entry name" value="Kinase-like_dom_sf"/>
</dbReference>
<dbReference type="GO" id="GO:0005524">
    <property type="term" value="F:ATP binding"/>
    <property type="evidence" value="ECO:0007669"/>
    <property type="project" value="UniProtKB-UniRule"/>
</dbReference>
<dbReference type="GO" id="GO:0004674">
    <property type="term" value="F:protein serine/threonine kinase activity"/>
    <property type="evidence" value="ECO:0007669"/>
    <property type="project" value="UniProtKB-KW"/>
</dbReference>
<dbReference type="PANTHER" id="PTHR43289:SF34">
    <property type="entry name" value="SERINE_THREONINE-PROTEIN KINASE YBDM-RELATED"/>
    <property type="match status" value="1"/>
</dbReference>
<evidence type="ECO:0000313" key="10">
    <source>
        <dbReference type="Proteomes" id="UP000272400"/>
    </source>
</evidence>
<dbReference type="CDD" id="cd14014">
    <property type="entry name" value="STKc_PknB_like"/>
    <property type="match status" value="1"/>
</dbReference>
<evidence type="ECO:0000256" key="2">
    <source>
        <dbReference type="ARBA" id="ARBA00022741"/>
    </source>
</evidence>
<feature type="region of interest" description="Disordered" evidence="6">
    <location>
        <begin position="375"/>
        <end position="433"/>
    </location>
</feature>
<accession>A0A3N1CZQ9</accession>
<evidence type="ECO:0000256" key="6">
    <source>
        <dbReference type="SAM" id="MobiDB-lite"/>
    </source>
</evidence>
<feature type="compositionally biased region" description="Low complexity" evidence="6">
    <location>
        <begin position="328"/>
        <end position="341"/>
    </location>
</feature>
<dbReference type="SUPFAM" id="SSF56112">
    <property type="entry name" value="Protein kinase-like (PK-like)"/>
    <property type="match status" value="1"/>
</dbReference>
<dbReference type="InterPro" id="IPR008271">
    <property type="entry name" value="Ser/Thr_kinase_AS"/>
</dbReference>
<dbReference type="Gene3D" id="1.10.510.10">
    <property type="entry name" value="Transferase(Phosphotransferase) domain 1"/>
    <property type="match status" value="1"/>
</dbReference>
<keyword evidence="7" id="KW-0812">Transmembrane</keyword>
<dbReference type="RefSeq" id="WP_246052909.1">
    <property type="nucleotide sequence ID" value="NZ_RJKE01000001.1"/>
</dbReference>
<feature type="compositionally biased region" description="Low complexity" evidence="6">
    <location>
        <begin position="384"/>
        <end position="424"/>
    </location>
</feature>
<organism evidence="9 10">
    <name type="scientific">Actinocorallia herbida</name>
    <dbReference type="NCBI Taxonomy" id="58109"/>
    <lineage>
        <taxon>Bacteria</taxon>
        <taxon>Bacillati</taxon>
        <taxon>Actinomycetota</taxon>
        <taxon>Actinomycetes</taxon>
        <taxon>Streptosporangiales</taxon>
        <taxon>Thermomonosporaceae</taxon>
        <taxon>Actinocorallia</taxon>
    </lineage>
</organism>
<keyword evidence="10" id="KW-1185">Reference proteome</keyword>
<protein>
    <submittedName>
        <fullName evidence="9">Serine/threonine protein kinase</fullName>
    </submittedName>
</protein>
<dbReference type="EMBL" id="RJKE01000001">
    <property type="protein sequence ID" value="ROO86759.1"/>
    <property type="molecule type" value="Genomic_DNA"/>
</dbReference>
<dbReference type="PROSITE" id="PS00107">
    <property type="entry name" value="PROTEIN_KINASE_ATP"/>
    <property type="match status" value="1"/>
</dbReference>
<evidence type="ECO:0000256" key="5">
    <source>
        <dbReference type="PROSITE-ProRule" id="PRU10141"/>
    </source>
</evidence>
<gene>
    <name evidence="9" type="ORF">EDD29_4338</name>
</gene>
<reference evidence="9 10" key="1">
    <citation type="submission" date="2018-11" db="EMBL/GenBank/DDBJ databases">
        <title>Sequencing the genomes of 1000 actinobacteria strains.</title>
        <authorList>
            <person name="Klenk H.-P."/>
        </authorList>
    </citation>
    <scope>NUCLEOTIDE SEQUENCE [LARGE SCALE GENOMIC DNA]</scope>
    <source>
        <strain evidence="9 10">DSM 44254</strain>
    </source>
</reference>
<sequence>MRSPVYEPLAVDDPRQIGGYRIAARLGAGGMGRVYLGLTQSGRRLAIKVIRPEFADDPEFRRRFAQEVTAAQRVQSLYTAPVIDADLNGPEPWLATAHIAGPSLGTVLFESGPLPVDTVRTLAAGIAEALQAIHRAGVVHRDLKPSNVLLAADGPRVIDFGIARAADATPLTRTGGAIGSPQFMAPEQVLGHSSTPALDVFAFGSLVHCAATGQSPFGQGPAQAVMYRITTEEPHLDGCPPELRPLVAQCLAKDPAERPTTAQIIADLTDSPDPVTSAWLPEAIVTSLAPYDQVPTPPPPSPPFATTVPPTIGLPPAPGTPTPPPPHGQAWPSSPTAAPPAQRGNSPALMILAAAAGVLVVLLAVILAVVLSSGDDETPSRDIAQSPSTAPPQAQQPTAETTGPQEGSSEPSTTSTPAPDAGPDNGVKPPGTFLDEYKGIGITGGYGITFLDDPKRPKEGDSGDFDFYFDGSYLWGDNFAYIDVSAKGDYNTCHDTTLYEGHAMSSPGAGSRLCVYTAEGLLGIVKIKSLDSSHLVIDLQVWQGPADR</sequence>
<keyword evidence="7" id="KW-0472">Membrane</keyword>
<keyword evidence="9" id="KW-0723">Serine/threonine-protein kinase</keyword>
<keyword evidence="3 9" id="KW-0418">Kinase</keyword>
<dbReference type="Gene3D" id="3.30.200.20">
    <property type="entry name" value="Phosphorylase Kinase, domain 1"/>
    <property type="match status" value="1"/>
</dbReference>
<keyword evidence="2 5" id="KW-0547">Nucleotide-binding</keyword>
<name>A0A3N1CZQ9_9ACTN</name>
<evidence type="ECO:0000256" key="3">
    <source>
        <dbReference type="ARBA" id="ARBA00022777"/>
    </source>
</evidence>